<reference evidence="1 2" key="1">
    <citation type="submission" date="2022-05" db="EMBL/GenBank/DDBJ databases">
        <authorList>
            <person name="Park J.-S."/>
        </authorList>
    </citation>
    <scope>NUCLEOTIDE SEQUENCE [LARGE SCALE GENOMIC DNA]</scope>
    <source>
        <strain evidence="1 2">2012CJ35-5</strain>
    </source>
</reference>
<dbReference type="EMBL" id="JAMFMA010000001">
    <property type="protein sequence ID" value="MCL6273594.1"/>
    <property type="molecule type" value="Genomic_DNA"/>
</dbReference>
<evidence type="ECO:0008006" key="3">
    <source>
        <dbReference type="Google" id="ProtNLM"/>
    </source>
</evidence>
<accession>A0ABT0PQE6</accession>
<dbReference type="Proteomes" id="UP001203607">
    <property type="component" value="Unassembled WGS sequence"/>
</dbReference>
<dbReference type="RefSeq" id="WP_249656766.1">
    <property type="nucleotide sequence ID" value="NZ_JAMFMA010000001.1"/>
</dbReference>
<comment type="caution">
    <text evidence="1">The sequence shown here is derived from an EMBL/GenBank/DDBJ whole genome shotgun (WGS) entry which is preliminary data.</text>
</comment>
<evidence type="ECO:0000313" key="2">
    <source>
        <dbReference type="Proteomes" id="UP001203607"/>
    </source>
</evidence>
<name>A0ABT0PQE6_9FLAO</name>
<keyword evidence="2" id="KW-1185">Reference proteome</keyword>
<organism evidence="1 2">
    <name type="scientific">Flagellimonas spongiicola</name>
    <dbReference type="NCBI Taxonomy" id="2942208"/>
    <lineage>
        <taxon>Bacteria</taxon>
        <taxon>Pseudomonadati</taxon>
        <taxon>Bacteroidota</taxon>
        <taxon>Flavobacteriia</taxon>
        <taxon>Flavobacteriales</taxon>
        <taxon>Flavobacteriaceae</taxon>
        <taxon>Flagellimonas</taxon>
    </lineage>
</organism>
<evidence type="ECO:0000313" key="1">
    <source>
        <dbReference type="EMBL" id="MCL6273594.1"/>
    </source>
</evidence>
<sequence length="170" mass="19525">MKNIFLISLLFAGLFQLKGQESKLSFFEPLMGKTWSAEGNWGDGSKFKQDITFRFGLNDQVVIAESNGYTNQEQTTYGPRNHGVRKFDTATNSVKFWEFDVFGGLTEGTVTVNGKDIIYTYRYGESVVTDYWEYVNENTYNYTVGDYENGTWNQKYLTTKFIAHVATKPE</sequence>
<proteinExistence type="predicted"/>
<gene>
    <name evidence="1" type="ORF">M3P19_06205</name>
</gene>
<protein>
    <recommendedName>
        <fullName evidence="3">DUF1579 domain-containing protein</fullName>
    </recommendedName>
</protein>